<accession>A0A8S0S053</accession>
<dbReference type="SUPFAM" id="SSF81660">
    <property type="entry name" value="Metal cation-transporting ATPase, ATP-binding domain N"/>
    <property type="match status" value="1"/>
</dbReference>
<dbReference type="GO" id="GO:0000166">
    <property type="term" value="F:nucleotide binding"/>
    <property type="evidence" value="ECO:0007669"/>
    <property type="project" value="InterPro"/>
</dbReference>
<protein>
    <submittedName>
        <fullName evidence="3">Calcium-transporting ATPase 1, endoplasmic reticulum-type-like</fullName>
    </submittedName>
</protein>
<evidence type="ECO:0000313" key="4">
    <source>
        <dbReference type="Proteomes" id="UP000594638"/>
    </source>
</evidence>
<organism evidence="3 4">
    <name type="scientific">Olea europaea subsp. europaea</name>
    <dbReference type="NCBI Taxonomy" id="158383"/>
    <lineage>
        <taxon>Eukaryota</taxon>
        <taxon>Viridiplantae</taxon>
        <taxon>Streptophyta</taxon>
        <taxon>Embryophyta</taxon>
        <taxon>Tracheophyta</taxon>
        <taxon>Spermatophyta</taxon>
        <taxon>Magnoliopsida</taxon>
        <taxon>eudicotyledons</taxon>
        <taxon>Gunneridae</taxon>
        <taxon>Pentapetalae</taxon>
        <taxon>asterids</taxon>
        <taxon>lamiids</taxon>
        <taxon>Lamiales</taxon>
        <taxon>Oleaceae</taxon>
        <taxon>Oleeae</taxon>
        <taxon>Olea</taxon>
    </lineage>
</organism>
<name>A0A8S0S053_OLEEU</name>
<dbReference type="Gramene" id="OE9A018980T1">
    <property type="protein sequence ID" value="OE9A018980C1"/>
    <property type="gene ID" value="OE9A018980"/>
</dbReference>
<dbReference type="InterPro" id="IPR023214">
    <property type="entry name" value="HAD_sf"/>
</dbReference>
<dbReference type="InterPro" id="IPR036412">
    <property type="entry name" value="HAD-like_sf"/>
</dbReference>
<dbReference type="Pfam" id="PF13246">
    <property type="entry name" value="Cation_ATPase"/>
    <property type="match status" value="1"/>
</dbReference>
<dbReference type="AlphaFoldDB" id="A0A8S0S053"/>
<keyword evidence="4" id="KW-1185">Reference proteome</keyword>
<reference evidence="3 4" key="1">
    <citation type="submission" date="2019-12" db="EMBL/GenBank/DDBJ databases">
        <authorList>
            <person name="Alioto T."/>
            <person name="Alioto T."/>
            <person name="Gomez Garrido J."/>
        </authorList>
    </citation>
    <scope>NUCLEOTIDE SEQUENCE [LARGE SCALE GENOMIC DNA]</scope>
</reference>
<gene>
    <name evidence="3" type="ORF">OLEA9_A018980</name>
</gene>
<evidence type="ECO:0000256" key="1">
    <source>
        <dbReference type="ARBA" id="ARBA00004141"/>
    </source>
</evidence>
<dbReference type="GO" id="GO:0016020">
    <property type="term" value="C:membrane"/>
    <property type="evidence" value="ECO:0007669"/>
    <property type="project" value="UniProtKB-SubCell"/>
</dbReference>
<dbReference type="EMBL" id="CACTIH010003774">
    <property type="protein sequence ID" value="CAA2984646.1"/>
    <property type="molecule type" value="Genomic_DNA"/>
</dbReference>
<dbReference type="Gene3D" id="3.40.1110.10">
    <property type="entry name" value="Calcium-transporting ATPase, cytoplasmic domain N"/>
    <property type="match status" value="1"/>
</dbReference>
<comment type="subcellular location">
    <subcellularLocation>
        <location evidence="1">Membrane</location>
        <topology evidence="1">Multi-pass membrane protein</topology>
    </subcellularLocation>
</comment>
<dbReference type="InterPro" id="IPR023299">
    <property type="entry name" value="ATPase_P-typ_cyto_dom_N"/>
</dbReference>
<proteinExistence type="predicted"/>
<dbReference type="OrthoDB" id="1730900at2759"/>
<keyword evidence="2" id="KW-0460">Magnesium</keyword>
<comment type="caution">
    <text evidence="3">The sequence shown here is derived from an EMBL/GenBank/DDBJ whole genome shotgun (WGS) entry which is preliminary data.</text>
</comment>
<dbReference type="Gene3D" id="3.40.50.1000">
    <property type="entry name" value="HAD superfamily/HAD-like"/>
    <property type="match status" value="1"/>
</dbReference>
<sequence>MGLPRGTELDHQIPSSQGDLLRKLIAYVMFHSNFRLWTLNTFCLHRFPYSRTCRQWNTIDFRIATLEFDRERKSMDFTVKSQSGKTSLLVKGVVENVLERSTSMQLLDSSVVKFDRSTQALILQTHHEMSTNASHYLGYAYEDRFPEFATYEGNEDHPALRLLLETSKYSSLETDLIFVGLIGLSVSFYLVNFQAEPSHKGKIVRLLKEDNELVAMTGDGVNDVPALKLADIGITVGITGTRYMTFSNIVEVASGSSQKPDFGSSLIGH</sequence>
<evidence type="ECO:0000256" key="2">
    <source>
        <dbReference type="ARBA" id="ARBA00022842"/>
    </source>
</evidence>
<dbReference type="Proteomes" id="UP000594638">
    <property type="component" value="Unassembled WGS sequence"/>
</dbReference>
<dbReference type="SUPFAM" id="SSF56784">
    <property type="entry name" value="HAD-like"/>
    <property type="match status" value="1"/>
</dbReference>
<evidence type="ECO:0000313" key="3">
    <source>
        <dbReference type="EMBL" id="CAA2984646.1"/>
    </source>
</evidence>
<dbReference type="PANTHER" id="PTHR42861">
    <property type="entry name" value="CALCIUM-TRANSPORTING ATPASE"/>
    <property type="match status" value="1"/>
</dbReference>